<dbReference type="AlphaFoldDB" id="A0A498I3I3"/>
<comment type="caution">
    <text evidence="1">The sequence shown here is derived from an EMBL/GenBank/DDBJ whole genome shotgun (WGS) entry which is preliminary data.</text>
</comment>
<name>A0A498I3I3_MALDO</name>
<evidence type="ECO:0000313" key="1">
    <source>
        <dbReference type="EMBL" id="RXH76011.1"/>
    </source>
</evidence>
<dbReference type="EMBL" id="RDQH01000341">
    <property type="protein sequence ID" value="RXH76011.1"/>
    <property type="molecule type" value="Genomic_DNA"/>
</dbReference>
<reference evidence="1 2" key="1">
    <citation type="submission" date="2018-10" db="EMBL/GenBank/DDBJ databases">
        <title>A high-quality apple genome assembly.</title>
        <authorList>
            <person name="Hu J."/>
        </authorList>
    </citation>
    <scope>NUCLEOTIDE SEQUENCE [LARGE SCALE GENOMIC DNA]</scope>
    <source>
        <strain evidence="2">cv. HFTH1</strain>
        <tissue evidence="1">Young leaf</tissue>
    </source>
</reference>
<dbReference type="Proteomes" id="UP000290289">
    <property type="component" value="Chromosome 15"/>
</dbReference>
<proteinExistence type="predicted"/>
<keyword evidence="2" id="KW-1185">Reference proteome</keyword>
<gene>
    <name evidence="1" type="ORF">DVH24_042798</name>
</gene>
<evidence type="ECO:0000313" key="2">
    <source>
        <dbReference type="Proteomes" id="UP000290289"/>
    </source>
</evidence>
<accession>A0A498I3I3</accession>
<organism evidence="1 2">
    <name type="scientific">Malus domestica</name>
    <name type="common">Apple</name>
    <name type="synonym">Pyrus malus</name>
    <dbReference type="NCBI Taxonomy" id="3750"/>
    <lineage>
        <taxon>Eukaryota</taxon>
        <taxon>Viridiplantae</taxon>
        <taxon>Streptophyta</taxon>
        <taxon>Embryophyta</taxon>
        <taxon>Tracheophyta</taxon>
        <taxon>Spermatophyta</taxon>
        <taxon>Magnoliopsida</taxon>
        <taxon>eudicotyledons</taxon>
        <taxon>Gunneridae</taxon>
        <taxon>Pentapetalae</taxon>
        <taxon>rosids</taxon>
        <taxon>fabids</taxon>
        <taxon>Rosales</taxon>
        <taxon>Rosaceae</taxon>
        <taxon>Amygdaloideae</taxon>
        <taxon>Maleae</taxon>
        <taxon>Malus</taxon>
    </lineage>
</organism>
<protein>
    <submittedName>
        <fullName evidence="1">Uncharacterized protein</fullName>
    </submittedName>
</protein>
<sequence>MAWLEATKLGTASAVREVQGLAASGSKDRVKYPTMAKYGSTFEWLATMGSEDESLSLEKVDSATKKVSKPAHSATSMFVLFAKNEGTVRV</sequence>